<keyword evidence="1" id="KW-0805">Transcription regulation</keyword>
<dbReference type="RefSeq" id="WP_148344785.1">
    <property type="nucleotide sequence ID" value="NZ_VSFG01000012.1"/>
</dbReference>
<evidence type="ECO:0000256" key="2">
    <source>
        <dbReference type="ARBA" id="ARBA00023125"/>
    </source>
</evidence>
<dbReference type="PROSITE" id="PS01124">
    <property type="entry name" value="HTH_ARAC_FAMILY_2"/>
    <property type="match status" value="1"/>
</dbReference>
<keyword evidence="6" id="KW-1185">Reference proteome</keyword>
<dbReference type="Gene3D" id="1.10.10.60">
    <property type="entry name" value="Homeodomain-like"/>
    <property type="match status" value="1"/>
</dbReference>
<evidence type="ECO:0000256" key="3">
    <source>
        <dbReference type="ARBA" id="ARBA00023163"/>
    </source>
</evidence>
<evidence type="ECO:0000259" key="4">
    <source>
        <dbReference type="PROSITE" id="PS01124"/>
    </source>
</evidence>
<gene>
    <name evidence="5" type="ORF">FXF69_38580</name>
</gene>
<evidence type="ECO:0000256" key="1">
    <source>
        <dbReference type="ARBA" id="ARBA00023015"/>
    </source>
</evidence>
<dbReference type="GO" id="GO:0003700">
    <property type="term" value="F:DNA-binding transcription factor activity"/>
    <property type="evidence" value="ECO:0007669"/>
    <property type="project" value="InterPro"/>
</dbReference>
<dbReference type="STRING" id="1220554.GCA_001552135_05919"/>
<feature type="domain" description="HTH araC/xylS-type" evidence="4">
    <location>
        <begin position="181"/>
        <end position="259"/>
    </location>
</feature>
<dbReference type="PANTHER" id="PTHR46796">
    <property type="entry name" value="HTH-TYPE TRANSCRIPTIONAL ACTIVATOR RHAS-RELATED"/>
    <property type="match status" value="1"/>
</dbReference>
<dbReference type="SMART" id="SM00342">
    <property type="entry name" value="HTH_ARAC"/>
    <property type="match status" value="1"/>
</dbReference>
<dbReference type="InterPro" id="IPR018060">
    <property type="entry name" value="HTH_AraC"/>
</dbReference>
<dbReference type="InterPro" id="IPR050204">
    <property type="entry name" value="AraC_XylS_family_regulators"/>
</dbReference>
<dbReference type="AlphaFoldDB" id="A0A5D0N8T9"/>
<keyword evidence="3" id="KW-0804">Transcription</keyword>
<reference evidence="5 6" key="1">
    <citation type="submission" date="2019-08" db="EMBL/GenBank/DDBJ databases">
        <title>Actinomadura sp. nov. CYP1-5 isolated from mountain soil.</title>
        <authorList>
            <person name="Songsumanus A."/>
            <person name="Kuncharoen N."/>
            <person name="Kudo T."/>
            <person name="Yuki M."/>
            <person name="Igarashi Y."/>
            <person name="Tanasupawat S."/>
        </authorList>
    </citation>
    <scope>NUCLEOTIDE SEQUENCE [LARGE SCALE GENOMIC DNA]</scope>
    <source>
        <strain evidence="5 6">JCM 14158</strain>
    </source>
</reference>
<sequence length="268" mass="27608">MGQVHSVLVRAGAEPCATRARPAAPRLRPFVAGTGAFRIGTAGPAARRVLPLNLVTVIVDLAGRGPLVFGARGAPLVHAGAAWEHGVTVGLTPAGVRALFGTPMSALTGAVVPLGDLLGRGRAAELEDRLSGAPGWTARLSLLDGLLAGWLNPDGAGPDAPAARAWWRIHEVAGRTKVGPLAAELGIGRRRLETGFQREFGLSPKTVARVARFQRAASVLGAPSGDLGAAAACGFADQPHFTREVRTMAGVTPTELRAILQYTGPLDG</sequence>
<evidence type="ECO:0000313" key="5">
    <source>
        <dbReference type="EMBL" id="TYB40914.1"/>
    </source>
</evidence>
<dbReference type="Pfam" id="PF12833">
    <property type="entry name" value="HTH_18"/>
    <property type="match status" value="1"/>
</dbReference>
<comment type="caution">
    <text evidence="5">The sequence shown here is derived from an EMBL/GenBank/DDBJ whole genome shotgun (WGS) entry which is preliminary data.</text>
</comment>
<dbReference type="PANTHER" id="PTHR46796:SF15">
    <property type="entry name" value="BLL1074 PROTEIN"/>
    <property type="match status" value="1"/>
</dbReference>
<keyword evidence="2" id="KW-0238">DNA-binding</keyword>
<name>A0A5D0N8T9_9ACTN</name>
<protein>
    <submittedName>
        <fullName evidence="5">AraC family transcriptional regulator</fullName>
    </submittedName>
</protein>
<accession>A0A5D0N8T9</accession>
<dbReference type="GO" id="GO:0043565">
    <property type="term" value="F:sequence-specific DNA binding"/>
    <property type="evidence" value="ECO:0007669"/>
    <property type="project" value="InterPro"/>
</dbReference>
<dbReference type="Proteomes" id="UP000323380">
    <property type="component" value="Unassembled WGS sequence"/>
</dbReference>
<dbReference type="EMBL" id="VSFG01000012">
    <property type="protein sequence ID" value="TYB40914.1"/>
    <property type="molecule type" value="Genomic_DNA"/>
</dbReference>
<proteinExistence type="predicted"/>
<evidence type="ECO:0000313" key="6">
    <source>
        <dbReference type="Proteomes" id="UP000323380"/>
    </source>
</evidence>
<organism evidence="5 6">
    <name type="scientific">Actinomadura chibensis</name>
    <dbReference type="NCBI Taxonomy" id="392828"/>
    <lineage>
        <taxon>Bacteria</taxon>
        <taxon>Bacillati</taxon>
        <taxon>Actinomycetota</taxon>
        <taxon>Actinomycetes</taxon>
        <taxon>Streptosporangiales</taxon>
        <taxon>Thermomonosporaceae</taxon>
        <taxon>Actinomadura</taxon>
    </lineage>
</organism>